<dbReference type="Proteomes" id="UP000033616">
    <property type="component" value="Unassembled WGS sequence"/>
</dbReference>
<gene>
    <name evidence="2" type="ORF">OCHUTO_0013</name>
</gene>
<dbReference type="PATRIC" id="fig|1359168.3.peg.15"/>
<name>A0A0F3MNX1_9RICK</name>
<accession>A0A0F3MNX1</accession>
<evidence type="ECO:0000256" key="1">
    <source>
        <dbReference type="SAM" id="Phobius"/>
    </source>
</evidence>
<keyword evidence="1" id="KW-0812">Transmembrane</keyword>
<reference evidence="2 3" key="1">
    <citation type="submission" date="2015-02" db="EMBL/GenBank/DDBJ databases">
        <title>Genome Sequencing of Rickettsiales.</title>
        <authorList>
            <person name="Daugherty S.C."/>
            <person name="Su Q."/>
            <person name="Abolude K."/>
            <person name="Beier-Sexton M."/>
            <person name="Carlyon J.A."/>
            <person name="Carter R."/>
            <person name="Day N.P."/>
            <person name="Dumler S.J."/>
            <person name="Dyachenko V."/>
            <person name="Godinez A."/>
            <person name="Kurtti T.J."/>
            <person name="Lichay M."/>
            <person name="Mullins K.E."/>
            <person name="Ott S."/>
            <person name="Pappas-Brown V."/>
            <person name="Paris D.H."/>
            <person name="Patel P."/>
            <person name="Richards A.L."/>
            <person name="Sadzewicz L."/>
            <person name="Sears K."/>
            <person name="Seidman D."/>
            <person name="Sengamalay N."/>
            <person name="Stenos J."/>
            <person name="Tallon L.J."/>
            <person name="Vincent G."/>
            <person name="Fraser C.M."/>
            <person name="Munderloh U."/>
            <person name="Dunning-Hotopp J.C."/>
        </authorList>
    </citation>
    <scope>NUCLEOTIDE SEQUENCE [LARGE SCALE GENOMIC DNA]</scope>
    <source>
        <strain evidence="2 3">Fuller</strain>
    </source>
</reference>
<feature type="transmembrane region" description="Helical" evidence="1">
    <location>
        <begin position="6"/>
        <end position="23"/>
    </location>
</feature>
<proteinExistence type="predicted"/>
<protein>
    <submittedName>
        <fullName evidence="2">Putative membrane protein</fullName>
    </submittedName>
</protein>
<evidence type="ECO:0000313" key="3">
    <source>
        <dbReference type="Proteomes" id="UP000033616"/>
    </source>
</evidence>
<keyword evidence="3" id="KW-1185">Reference proteome</keyword>
<organism evidence="2 3">
    <name type="scientific">Orientia chuto str. Dubai</name>
    <dbReference type="NCBI Taxonomy" id="1359168"/>
    <lineage>
        <taxon>Bacteria</taxon>
        <taxon>Pseudomonadati</taxon>
        <taxon>Pseudomonadota</taxon>
        <taxon>Alphaproteobacteria</taxon>
        <taxon>Rickettsiales</taxon>
        <taxon>Rickettsiaceae</taxon>
        <taxon>Rickettsieae</taxon>
        <taxon>Orientia</taxon>
    </lineage>
</organism>
<comment type="caution">
    <text evidence="2">The sequence shown here is derived from an EMBL/GenBank/DDBJ whole genome shotgun (WGS) entry which is preliminary data.</text>
</comment>
<dbReference type="EMBL" id="LANP01000001">
    <property type="protein sequence ID" value="KJV57478.1"/>
    <property type="molecule type" value="Genomic_DNA"/>
</dbReference>
<evidence type="ECO:0000313" key="2">
    <source>
        <dbReference type="EMBL" id="KJV57478.1"/>
    </source>
</evidence>
<sequence length="37" mass="4356">MRVMRFLNNLLIPILIYVFPLLMQKAIKILLEILVAT</sequence>
<keyword evidence="1" id="KW-0472">Membrane</keyword>
<dbReference type="AlphaFoldDB" id="A0A0F3MNX1"/>
<keyword evidence="1" id="KW-1133">Transmembrane helix</keyword>